<feature type="region of interest" description="Disordered" evidence="10">
    <location>
        <begin position="1"/>
        <end position="26"/>
    </location>
</feature>
<dbReference type="Pfam" id="PF00591">
    <property type="entry name" value="Glycos_transf_3"/>
    <property type="match status" value="1"/>
</dbReference>
<dbReference type="InterPro" id="IPR000312">
    <property type="entry name" value="Glycosyl_Trfase_fam3"/>
</dbReference>
<comment type="caution">
    <text evidence="13">The sequence shown here is derived from an EMBL/GenBank/DDBJ whole genome shotgun (WGS) entry which is preliminary data.</text>
</comment>
<dbReference type="GeneID" id="91392363"/>
<keyword evidence="6 9" id="KW-0057">Aromatic amino acid biosynthesis</keyword>
<evidence type="ECO:0000256" key="7">
    <source>
        <dbReference type="ARBA" id="ARBA00052328"/>
    </source>
</evidence>
<dbReference type="AlphaFoldDB" id="A0A7K2IMM3"/>
<reference evidence="13 14" key="1">
    <citation type="journal article" date="2019" name="Nat. Commun.">
        <title>The antimicrobial potential of Streptomyces from insect microbiomes.</title>
        <authorList>
            <person name="Chevrette M.G."/>
            <person name="Carlson C.M."/>
            <person name="Ortega H.E."/>
            <person name="Thomas C."/>
            <person name="Ananiev G.E."/>
            <person name="Barns K.J."/>
            <person name="Book A.J."/>
            <person name="Cagnazzo J."/>
            <person name="Carlos C."/>
            <person name="Flanigan W."/>
            <person name="Grubbs K.J."/>
            <person name="Horn H.A."/>
            <person name="Hoffmann F.M."/>
            <person name="Klassen J.L."/>
            <person name="Knack J.J."/>
            <person name="Lewin G.R."/>
            <person name="McDonald B.R."/>
            <person name="Muller L."/>
            <person name="Melo W.G.P."/>
            <person name="Pinto-Tomas A.A."/>
            <person name="Schmitz A."/>
            <person name="Wendt-Pienkowski E."/>
            <person name="Wildman S."/>
            <person name="Zhao M."/>
            <person name="Zhang F."/>
            <person name="Bugni T.S."/>
            <person name="Andes D.R."/>
            <person name="Pupo M.T."/>
            <person name="Currie C.R."/>
        </authorList>
    </citation>
    <scope>NUCLEOTIDE SEQUENCE [LARGE SCALE GENOMIC DNA]</scope>
    <source>
        <strain evidence="13 14">SID5840</strain>
    </source>
</reference>
<dbReference type="HAMAP" id="MF_00211">
    <property type="entry name" value="TrpD"/>
    <property type="match status" value="1"/>
</dbReference>
<organism evidence="13 14">
    <name type="scientific">Nocardiopsis alba</name>
    <dbReference type="NCBI Taxonomy" id="53437"/>
    <lineage>
        <taxon>Bacteria</taxon>
        <taxon>Bacillati</taxon>
        <taxon>Actinomycetota</taxon>
        <taxon>Actinomycetes</taxon>
        <taxon>Streptosporangiales</taxon>
        <taxon>Nocardiopsidaceae</taxon>
        <taxon>Nocardiopsis</taxon>
    </lineage>
</organism>
<dbReference type="PANTHER" id="PTHR43285">
    <property type="entry name" value="ANTHRANILATE PHOSPHORIBOSYLTRANSFERASE"/>
    <property type="match status" value="1"/>
</dbReference>
<feature type="binding site" evidence="9">
    <location>
        <position position="108"/>
    </location>
    <ligand>
        <name>anthranilate</name>
        <dbReference type="ChEBI" id="CHEBI:16567"/>
        <label>1</label>
    </ligand>
</feature>
<keyword evidence="3 9" id="KW-0328">Glycosyltransferase</keyword>
<evidence type="ECO:0000256" key="2">
    <source>
        <dbReference type="ARBA" id="ARBA00022605"/>
    </source>
</evidence>
<dbReference type="Gene3D" id="3.40.1030.10">
    <property type="entry name" value="Nucleoside phosphorylase/phosphoribosyltransferase catalytic domain"/>
    <property type="match status" value="1"/>
</dbReference>
<keyword evidence="5 9" id="KW-0822">Tryptophan biosynthesis</keyword>
<dbReference type="EMBL" id="WWHY01000001">
    <property type="protein sequence ID" value="MYR31241.1"/>
    <property type="molecule type" value="Genomic_DNA"/>
</dbReference>
<dbReference type="Pfam" id="PF02885">
    <property type="entry name" value="Glycos_trans_3N"/>
    <property type="match status" value="1"/>
</dbReference>
<comment type="similarity">
    <text evidence="9">Belongs to the anthranilate phosphoribosyltransferase family.</text>
</comment>
<evidence type="ECO:0000256" key="5">
    <source>
        <dbReference type="ARBA" id="ARBA00022822"/>
    </source>
</evidence>
<dbReference type="NCBIfam" id="TIGR01245">
    <property type="entry name" value="trpD"/>
    <property type="match status" value="1"/>
</dbReference>
<evidence type="ECO:0000259" key="11">
    <source>
        <dbReference type="Pfam" id="PF00591"/>
    </source>
</evidence>
<feature type="binding site" evidence="9">
    <location>
        <begin position="111"/>
        <end position="112"/>
    </location>
    <ligand>
        <name>5-phospho-alpha-D-ribose 1-diphosphate</name>
        <dbReference type="ChEBI" id="CHEBI:58017"/>
    </ligand>
</feature>
<dbReference type="PANTHER" id="PTHR43285:SF2">
    <property type="entry name" value="ANTHRANILATE PHOSPHORIBOSYLTRANSFERASE"/>
    <property type="match status" value="1"/>
</dbReference>
<feature type="domain" description="Glycosyl transferase family 3" evidence="11">
    <location>
        <begin position="102"/>
        <end position="355"/>
    </location>
</feature>
<feature type="binding site" evidence="9">
    <location>
        <position position="120"/>
    </location>
    <ligand>
        <name>Mg(2+)</name>
        <dbReference type="ChEBI" id="CHEBI:18420"/>
        <label>1</label>
    </ligand>
</feature>
<comment type="caution">
    <text evidence="9">Lacks conserved residue(s) required for the propagation of feature annotation.</text>
</comment>
<dbReference type="GO" id="GO:0000287">
    <property type="term" value="F:magnesium ion binding"/>
    <property type="evidence" value="ECO:0007669"/>
    <property type="project" value="UniProtKB-UniRule"/>
</dbReference>
<comment type="subunit">
    <text evidence="9">Homodimer.</text>
</comment>
<keyword evidence="9" id="KW-0460">Magnesium</keyword>
<proteinExistence type="inferred from homology"/>
<feature type="binding site" evidence="9">
    <location>
        <position position="139"/>
    </location>
    <ligand>
        <name>anthranilate</name>
        <dbReference type="ChEBI" id="CHEBI:16567"/>
        <label>1</label>
    </ligand>
</feature>
<sequence>MNVPASSAAERNAVDTGAPVGDSSSVEERTWSNLITALLGGVSLSASDTEWAMNEIMSGSATDAQVAGFAIALRAKGESVSEVTGLAQGMLDNAVRIEIPGPTLDIVGTGGDRAHTVNVSTMAAIVASAAGARVVKHGNRAASSSCGTADVLERLGVVLDLAPEPTALLAEKAGITFCFAPLFHPSLRYAAKPRRELAVPTVFNFLGPLTNPARPTTSAIGVFDERMCEVIAGVFARRGSSALVFRGDDGLDELTTTTTSTVWVVSEGRARRERLDPTDLGIPRSAPDALRGGDVDFNAQAVRDLLAGRTGPVRDAVLLNAGAALAAVEGIDGDLTEAVRVGYARAAAAVDDGSAERALETWVRGSREAAEAR</sequence>
<dbReference type="Proteomes" id="UP000467124">
    <property type="component" value="Unassembled WGS sequence"/>
</dbReference>
<evidence type="ECO:0000313" key="14">
    <source>
        <dbReference type="Proteomes" id="UP000467124"/>
    </source>
</evidence>
<feature type="binding site" evidence="9">
    <location>
        <position position="253"/>
    </location>
    <ligand>
        <name>Mg(2+)</name>
        <dbReference type="ChEBI" id="CHEBI:18420"/>
        <label>1</label>
    </ligand>
</feature>
<evidence type="ECO:0000256" key="10">
    <source>
        <dbReference type="SAM" id="MobiDB-lite"/>
    </source>
</evidence>
<comment type="pathway">
    <text evidence="1 9">Amino-acid biosynthesis; L-tryptophan biosynthesis; L-tryptophan from chorismate: step 2/5.</text>
</comment>
<dbReference type="FunFam" id="3.40.1030.10:FF:000002">
    <property type="entry name" value="Anthranilate phosphoribosyltransferase"/>
    <property type="match status" value="1"/>
</dbReference>
<feature type="binding site" evidence="9">
    <location>
        <position position="253"/>
    </location>
    <ligand>
        <name>Mg(2+)</name>
        <dbReference type="ChEBI" id="CHEBI:18420"/>
        <label>2</label>
    </ligand>
</feature>
<dbReference type="InterPro" id="IPR017459">
    <property type="entry name" value="Glycosyl_Trfase_fam3_N_dom"/>
</dbReference>
<comment type="cofactor">
    <cofactor evidence="9">
        <name>Mg(2+)</name>
        <dbReference type="ChEBI" id="CHEBI:18420"/>
    </cofactor>
    <text evidence="9">Binds 2 magnesium ions per monomer.</text>
</comment>
<comment type="function">
    <text evidence="9">Catalyzes the transfer of the phosphoribosyl group of 5-phosphorylribose-1-pyrophosphate (PRPP) to anthranilate to yield N-(5'-phosphoribosyl)-anthranilate (PRA).</text>
</comment>
<feature type="domain" description="Glycosyl transferase family 3 N-terminal" evidence="12">
    <location>
        <begin position="33"/>
        <end position="94"/>
    </location>
</feature>
<feature type="binding site" evidence="9">
    <location>
        <position position="148"/>
    </location>
    <ligand>
        <name>5-phospho-alpha-D-ribose 1-diphosphate</name>
        <dbReference type="ChEBI" id="CHEBI:58017"/>
    </ligand>
</feature>
<dbReference type="Gene3D" id="1.20.970.10">
    <property type="entry name" value="Transferase, Pyrimidine Nucleoside Phosphorylase, Chain C"/>
    <property type="match status" value="1"/>
</dbReference>
<evidence type="ECO:0000313" key="13">
    <source>
        <dbReference type="EMBL" id="MYR31241.1"/>
    </source>
</evidence>
<feature type="binding site" evidence="9">
    <location>
        <position position="116"/>
    </location>
    <ligand>
        <name>5-phospho-alpha-D-ribose 1-diphosphate</name>
        <dbReference type="ChEBI" id="CHEBI:58017"/>
    </ligand>
</feature>
<protein>
    <recommendedName>
        <fullName evidence="9">Anthranilate phosphoribosyltransferase</fullName>
        <ecNumber evidence="9">2.4.2.18</ecNumber>
    </recommendedName>
</protein>
<dbReference type="UniPathway" id="UPA00035">
    <property type="reaction ID" value="UER00041"/>
</dbReference>
<accession>A0A7K2IMM3</accession>
<dbReference type="InterPro" id="IPR035902">
    <property type="entry name" value="Nuc_phospho_transferase"/>
</dbReference>
<gene>
    <name evidence="9 13" type="primary">trpD</name>
    <name evidence="13" type="ORF">GTW20_02870</name>
</gene>
<keyword evidence="2 9" id="KW-0028">Amino-acid biosynthesis</keyword>
<evidence type="ECO:0000256" key="4">
    <source>
        <dbReference type="ARBA" id="ARBA00022679"/>
    </source>
</evidence>
<evidence type="ECO:0000256" key="6">
    <source>
        <dbReference type="ARBA" id="ARBA00023141"/>
    </source>
</evidence>
<keyword evidence="9" id="KW-0479">Metal-binding</keyword>
<feature type="binding site" evidence="9">
    <location>
        <position position="194"/>
    </location>
    <ligand>
        <name>anthranilate</name>
        <dbReference type="ChEBI" id="CHEBI:16567"/>
        <label>2</label>
    </ligand>
</feature>
<evidence type="ECO:0000256" key="9">
    <source>
        <dbReference type="HAMAP-Rule" id="MF_00211"/>
    </source>
</evidence>
<name>A0A7K2IMM3_9ACTN</name>
<dbReference type="EC" id="2.4.2.18" evidence="9"/>
<evidence type="ECO:0000256" key="3">
    <source>
        <dbReference type="ARBA" id="ARBA00022676"/>
    </source>
</evidence>
<dbReference type="InterPro" id="IPR005940">
    <property type="entry name" value="Anthranilate_Pribosyl_Tfrase"/>
</dbReference>
<dbReference type="RefSeq" id="WP_017535114.1">
    <property type="nucleotide sequence ID" value="NZ_BAZE01000007.1"/>
</dbReference>
<dbReference type="InterPro" id="IPR036320">
    <property type="entry name" value="Glycosyl_Trfase_fam3_N_dom_sf"/>
</dbReference>
<feature type="binding site" evidence="9">
    <location>
        <begin position="118"/>
        <end position="121"/>
    </location>
    <ligand>
        <name>5-phospho-alpha-D-ribose 1-diphosphate</name>
        <dbReference type="ChEBI" id="CHEBI:58017"/>
    </ligand>
</feature>
<feature type="binding site" evidence="9">
    <location>
        <position position="252"/>
    </location>
    <ligand>
        <name>Mg(2+)</name>
        <dbReference type="ChEBI" id="CHEBI:18420"/>
        <label>2</label>
    </ligand>
</feature>
<comment type="catalytic activity">
    <reaction evidence="7 9">
        <text>N-(5-phospho-beta-D-ribosyl)anthranilate + diphosphate = 5-phospho-alpha-D-ribose 1-diphosphate + anthranilate</text>
        <dbReference type="Rhea" id="RHEA:11768"/>
        <dbReference type="ChEBI" id="CHEBI:16567"/>
        <dbReference type="ChEBI" id="CHEBI:18277"/>
        <dbReference type="ChEBI" id="CHEBI:33019"/>
        <dbReference type="ChEBI" id="CHEBI:58017"/>
        <dbReference type="EC" id="2.4.2.18"/>
    </reaction>
</comment>
<evidence type="ECO:0000256" key="8">
    <source>
        <dbReference type="ARBA" id="ARBA00061188"/>
    </source>
</evidence>
<feature type="binding site" evidence="9">
    <location>
        <begin position="136"/>
        <end position="144"/>
    </location>
    <ligand>
        <name>5-phospho-alpha-D-ribose 1-diphosphate</name>
        <dbReference type="ChEBI" id="CHEBI:58017"/>
    </ligand>
</feature>
<dbReference type="GO" id="GO:0000162">
    <property type="term" value="P:L-tryptophan biosynthetic process"/>
    <property type="evidence" value="ECO:0007669"/>
    <property type="project" value="UniProtKB-UniRule"/>
</dbReference>
<dbReference type="GO" id="GO:0004048">
    <property type="term" value="F:anthranilate phosphoribosyltransferase activity"/>
    <property type="evidence" value="ECO:0007669"/>
    <property type="project" value="UniProtKB-UniRule"/>
</dbReference>
<evidence type="ECO:0000256" key="1">
    <source>
        <dbReference type="ARBA" id="ARBA00004907"/>
    </source>
</evidence>
<evidence type="ECO:0000259" key="12">
    <source>
        <dbReference type="Pfam" id="PF02885"/>
    </source>
</evidence>
<dbReference type="GO" id="GO:0005829">
    <property type="term" value="C:cytosol"/>
    <property type="evidence" value="ECO:0007669"/>
    <property type="project" value="TreeGrafter"/>
</dbReference>
<keyword evidence="4 9" id="KW-0808">Transferase</keyword>
<feature type="binding site" evidence="9">
    <location>
        <position position="108"/>
    </location>
    <ligand>
        <name>5-phospho-alpha-D-ribose 1-diphosphate</name>
        <dbReference type="ChEBI" id="CHEBI:58017"/>
    </ligand>
</feature>
<dbReference type="SUPFAM" id="SSF52418">
    <property type="entry name" value="Nucleoside phosphorylase/phosphoribosyltransferase catalytic domain"/>
    <property type="match status" value="1"/>
</dbReference>
<comment type="similarity">
    <text evidence="8">In the C-terminal section; belongs to the anthranilate phosphoribosyltransferase family.</text>
</comment>
<dbReference type="SUPFAM" id="SSF47648">
    <property type="entry name" value="Nucleoside phosphorylase/phosphoribosyltransferase N-terminal domain"/>
    <property type="match status" value="1"/>
</dbReference>